<comment type="similarity">
    <text evidence="1">Belongs to the MPI phosphatase family.</text>
</comment>
<feature type="region of interest" description="Disordered" evidence="11">
    <location>
        <begin position="396"/>
        <end position="420"/>
    </location>
</feature>
<sequence length="1171" mass="129743">MQHQNDKLHSSTSSLKTASSSASINLSDSSQTHNQLRLQRKERSLPHTHQQSLSSLSSRESDEMDIERDGYSDKFDSNSAKSIHSGNNHHHNTLSTTPTRSSSNSTKRLFLQQKTSNSPFSNYSTSSSGSPSMHQNRTPLKSLTNFPLNVKEKTKAFTKSMTEAVAKSSHSFLANLHMTPKVTECTSTYDDVDENIPTDCDSENNDAQEEGAEAKDDSDYEEGDATFDTINIESPVMHRKTNSIQLNQGLEQQNEEEEDRFRHHLNMHDYEVWLRSPTRAMARPPPTTTRPSGIRRIHSVCETQREIDNFQLHEDNSQLKNTNIQTFSSGNDVLPRINEDQLYKILCGEHNHEFDEFVIVDCRFDYEYHGGHIINAVNISTKEALENEFIKPCSSSQSEIHERQQHHPQQMGSNLSNSSLNKENSKKKLLIFHCEFSIFRGPTMAKHLRKCDRTMNQNSYPYLSWPDIVVLEGGYKTFFTKYKSFCYPQNYVEMKDIKHEVSCAANMSRVRKDSKMLTRAKSFNIFGGGNNKDGDPFVNASASRSTGLSSTGASELFNTSSSLLPSYHQRSNSSHSFTHFNSGGKIIKRQRSNTKVRSISTSLNTKLTRANTFTFDQPIFNSTYHHHSNSNNTQSSASSIVSLSSSPATSPLLTNFDFNAEVEKENPSRLQHHHSRSHSQVHAHVHVHPQPQQPHQHQLRSFLPPSTSFRNHHHSQSQKGAMSSQSLSSLLSQQSSSSSSRHRRSCSTNLSMLSNYSSSSIHSSASSIASENISSSTDSLNEPYSGSEIASPFRSPAVVSSSSMASDYFQSKRLSSNSTSSLPTVPPSMLRPISRKSSSLQASLAALATAPAAQQAQTNEQGQTGSPSPSKSPFIQTSSSFQFPLPPQRKSQSTTNVLTSTSPTIPSPLNSRSASQSRSRSVSRTRTRTTSRSRDARDRSGSSVSFTKNASLSQSPHWATSTSASGSGTVVRRSNKEMPVSTPFATTDYEEDVDEDIGDGDDDDEGEDDDKALKEEEDDDDDPINDTPVDFNIVGDNNSQRRPEPYHTQGYHHGRKRHHYHQLASRTGLSTWPSDDQLHQLHQSRNQCSQRQEEHGCNYAYAHTRSQSSSNNSNDTIVQGGGVGVGVGVGAGGVSEPNSASVAGLGNGSGVFGNFTNVYSVDDIDEDDEED</sequence>
<feature type="compositionally biased region" description="Acidic residues" evidence="11">
    <location>
        <begin position="988"/>
        <end position="1024"/>
    </location>
</feature>
<feature type="compositionally biased region" description="Low complexity" evidence="11">
    <location>
        <begin position="814"/>
        <end position="823"/>
    </location>
</feature>
<comment type="catalytic activity">
    <reaction evidence="8">
        <text>O-phospho-L-tyrosyl-[protein] + H2O = L-tyrosyl-[protein] + phosphate</text>
        <dbReference type="Rhea" id="RHEA:10684"/>
        <dbReference type="Rhea" id="RHEA-COMP:10136"/>
        <dbReference type="Rhea" id="RHEA-COMP:20101"/>
        <dbReference type="ChEBI" id="CHEBI:15377"/>
        <dbReference type="ChEBI" id="CHEBI:43474"/>
        <dbReference type="ChEBI" id="CHEBI:46858"/>
        <dbReference type="ChEBI" id="CHEBI:61978"/>
        <dbReference type="EC" id="3.1.3.48"/>
    </reaction>
</comment>
<feature type="compositionally biased region" description="Low complexity" evidence="11">
    <location>
        <begin position="959"/>
        <end position="969"/>
    </location>
</feature>
<proteinExistence type="inferred from homology"/>
<feature type="compositionally biased region" description="Low complexity" evidence="11">
    <location>
        <begin position="911"/>
        <end position="920"/>
    </location>
</feature>
<evidence type="ECO:0000313" key="14">
    <source>
        <dbReference type="Proteomes" id="UP001204833"/>
    </source>
</evidence>
<dbReference type="SUPFAM" id="SSF52821">
    <property type="entry name" value="Rhodanese/Cell cycle control phosphatase"/>
    <property type="match status" value="1"/>
</dbReference>
<evidence type="ECO:0000256" key="2">
    <source>
        <dbReference type="ARBA" id="ARBA00013064"/>
    </source>
</evidence>
<dbReference type="AlphaFoldDB" id="A0AAD5BIG0"/>
<evidence type="ECO:0000256" key="7">
    <source>
        <dbReference type="ARBA" id="ARBA00023306"/>
    </source>
</evidence>
<dbReference type="InterPro" id="IPR001763">
    <property type="entry name" value="Rhodanese-like_dom"/>
</dbReference>
<gene>
    <name evidence="13" type="ORF">KGF57_000716</name>
</gene>
<dbReference type="Proteomes" id="UP001204833">
    <property type="component" value="Unassembled WGS sequence"/>
</dbReference>
<dbReference type="SMART" id="SM00450">
    <property type="entry name" value="RHOD"/>
    <property type="match status" value="1"/>
</dbReference>
<dbReference type="GO" id="GO:0110032">
    <property type="term" value="P:positive regulation of G2/MI transition of meiotic cell cycle"/>
    <property type="evidence" value="ECO:0007669"/>
    <property type="project" value="TreeGrafter"/>
</dbReference>
<feature type="compositionally biased region" description="Low complexity" evidence="11">
    <location>
        <begin position="10"/>
        <end position="30"/>
    </location>
</feature>
<dbReference type="GeneID" id="76148775"/>
<feature type="region of interest" description="Disordered" evidence="11">
    <location>
        <begin position="811"/>
        <end position="837"/>
    </location>
</feature>
<reference evidence="13 14" key="1">
    <citation type="journal article" date="2022" name="DNA Res.">
        <title>Genome analysis of five recently described species of the CUG-Ser clade uncovers Candida theae as a new hybrid lineage with pathogenic potential in the Candida parapsilosis species complex.</title>
        <authorList>
            <person name="Mixao V."/>
            <person name="Del Olmo V."/>
            <person name="Hegedusova E."/>
            <person name="Saus E."/>
            <person name="Pryszcz L."/>
            <person name="Cillingova A."/>
            <person name="Nosek J."/>
            <person name="Gabaldon T."/>
        </authorList>
    </citation>
    <scope>NUCLEOTIDE SEQUENCE [LARGE SCALE GENOMIC DNA]</scope>
    <source>
        <strain evidence="13 14">CBS 12239</strain>
    </source>
</reference>
<evidence type="ECO:0000259" key="12">
    <source>
        <dbReference type="PROSITE" id="PS50206"/>
    </source>
</evidence>
<dbReference type="EC" id="3.1.3.48" evidence="2"/>
<feature type="region of interest" description="Disordered" evidence="11">
    <location>
        <begin position="850"/>
        <end position="1075"/>
    </location>
</feature>
<keyword evidence="5" id="KW-0378">Hydrolase</keyword>
<dbReference type="PANTHER" id="PTHR10828">
    <property type="entry name" value="M-PHASE INDUCER PHOSPHATASE DUAL SPECIFICITY PHOSPHATASE CDC25"/>
    <property type="match status" value="1"/>
</dbReference>
<feature type="coiled-coil region" evidence="10">
    <location>
        <begin position="240"/>
        <end position="267"/>
    </location>
</feature>
<dbReference type="GO" id="GO:0000086">
    <property type="term" value="P:G2/M transition of mitotic cell cycle"/>
    <property type="evidence" value="ECO:0007669"/>
    <property type="project" value="TreeGrafter"/>
</dbReference>
<accession>A0AAD5BIG0</accession>
<evidence type="ECO:0000256" key="4">
    <source>
        <dbReference type="ARBA" id="ARBA00022776"/>
    </source>
</evidence>
<feature type="region of interest" description="Disordered" evidence="11">
    <location>
        <begin position="1"/>
        <end position="137"/>
    </location>
</feature>
<feature type="compositionally biased region" description="Polar residues" evidence="11">
    <location>
        <begin position="1064"/>
        <end position="1075"/>
    </location>
</feature>
<keyword evidence="14" id="KW-1185">Reference proteome</keyword>
<feature type="compositionally biased region" description="Basic and acidic residues" evidence="11">
    <location>
        <begin position="67"/>
        <end position="76"/>
    </location>
</feature>
<dbReference type="Pfam" id="PF00581">
    <property type="entry name" value="Rhodanese"/>
    <property type="match status" value="1"/>
</dbReference>
<dbReference type="GO" id="GO:0051301">
    <property type="term" value="P:cell division"/>
    <property type="evidence" value="ECO:0007669"/>
    <property type="project" value="UniProtKB-KW"/>
</dbReference>
<feature type="domain" description="Rhodanese" evidence="12">
    <location>
        <begin position="353"/>
        <end position="487"/>
    </location>
</feature>
<feature type="compositionally biased region" description="Polar residues" evidence="11">
    <location>
        <begin position="77"/>
        <end position="86"/>
    </location>
</feature>
<dbReference type="FunFam" id="3.40.250.10:FF:000021">
    <property type="entry name" value="M-phase inducer phosphatase cdc-25.2"/>
    <property type="match status" value="1"/>
</dbReference>
<dbReference type="PANTHER" id="PTHR10828:SF17">
    <property type="entry name" value="PROTEIN-TYROSINE-PHOSPHATASE"/>
    <property type="match status" value="1"/>
</dbReference>
<feature type="region of interest" description="Disordered" evidence="11">
    <location>
        <begin position="193"/>
        <end position="222"/>
    </location>
</feature>
<organism evidence="13 14">
    <name type="scientific">Candida theae</name>
    <dbReference type="NCBI Taxonomy" id="1198502"/>
    <lineage>
        <taxon>Eukaryota</taxon>
        <taxon>Fungi</taxon>
        <taxon>Dikarya</taxon>
        <taxon>Ascomycota</taxon>
        <taxon>Saccharomycotina</taxon>
        <taxon>Pichiomycetes</taxon>
        <taxon>Debaryomycetaceae</taxon>
        <taxon>Candida/Lodderomyces clade</taxon>
        <taxon>Candida</taxon>
    </lineage>
</organism>
<dbReference type="Gene3D" id="3.40.250.10">
    <property type="entry name" value="Rhodanese-like domain"/>
    <property type="match status" value="1"/>
</dbReference>
<dbReference type="PROSITE" id="PS50206">
    <property type="entry name" value="RHODANESE_3"/>
    <property type="match status" value="1"/>
</dbReference>
<feature type="region of interest" description="Disordered" evidence="11">
    <location>
        <begin position="774"/>
        <end position="793"/>
    </location>
</feature>
<keyword evidence="10" id="KW-0175">Coiled coil</keyword>
<feature type="compositionally biased region" description="Basic residues" evidence="11">
    <location>
        <begin position="921"/>
        <end position="931"/>
    </location>
</feature>
<feature type="compositionally biased region" description="Basic residues" evidence="11">
    <location>
        <begin position="670"/>
        <end position="687"/>
    </location>
</feature>
<feature type="compositionally biased region" description="Basic residues" evidence="11">
    <location>
        <begin position="1050"/>
        <end position="1061"/>
    </location>
</feature>
<feature type="compositionally biased region" description="Low complexity" evidence="11">
    <location>
        <begin position="93"/>
        <end position="106"/>
    </location>
</feature>
<dbReference type="GO" id="GO:0010971">
    <property type="term" value="P:positive regulation of G2/M transition of mitotic cell cycle"/>
    <property type="evidence" value="ECO:0007669"/>
    <property type="project" value="TreeGrafter"/>
</dbReference>
<dbReference type="RefSeq" id="XP_051610714.1">
    <property type="nucleotide sequence ID" value="XM_051755213.1"/>
</dbReference>
<dbReference type="GO" id="GO:0005737">
    <property type="term" value="C:cytoplasm"/>
    <property type="evidence" value="ECO:0007669"/>
    <property type="project" value="TreeGrafter"/>
</dbReference>
<dbReference type="GO" id="GO:0005634">
    <property type="term" value="C:nucleus"/>
    <property type="evidence" value="ECO:0007669"/>
    <property type="project" value="TreeGrafter"/>
</dbReference>
<dbReference type="CDD" id="cd01530">
    <property type="entry name" value="Cdc25"/>
    <property type="match status" value="1"/>
</dbReference>
<feature type="compositionally biased region" description="Polar residues" evidence="11">
    <location>
        <begin position="889"/>
        <end position="910"/>
    </location>
</feature>
<feature type="region of interest" description="Disordered" evidence="11">
    <location>
        <begin position="664"/>
        <end position="747"/>
    </location>
</feature>
<evidence type="ECO:0000256" key="5">
    <source>
        <dbReference type="ARBA" id="ARBA00022801"/>
    </source>
</evidence>
<evidence type="ECO:0000256" key="9">
    <source>
        <dbReference type="ARBA" id="ARBA00067190"/>
    </source>
</evidence>
<keyword evidence="6" id="KW-0904">Protein phosphatase</keyword>
<dbReference type="GO" id="GO:0004725">
    <property type="term" value="F:protein tyrosine phosphatase activity"/>
    <property type="evidence" value="ECO:0007669"/>
    <property type="project" value="UniProtKB-EC"/>
</dbReference>
<dbReference type="PRINTS" id="PR00716">
    <property type="entry name" value="MPIPHPHTASE"/>
</dbReference>
<feature type="compositionally biased region" description="Acidic residues" evidence="11">
    <location>
        <begin position="193"/>
        <end position="211"/>
    </location>
</feature>
<evidence type="ECO:0000256" key="3">
    <source>
        <dbReference type="ARBA" id="ARBA00022618"/>
    </source>
</evidence>
<comment type="caution">
    <text evidence="13">The sequence shown here is derived from an EMBL/GenBank/DDBJ whole genome shotgun (WGS) entry which is preliminary data.</text>
</comment>
<feature type="compositionally biased region" description="Polar residues" evidence="11">
    <location>
        <begin position="858"/>
        <end position="882"/>
    </location>
</feature>
<evidence type="ECO:0000256" key="8">
    <source>
        <dbReference type="ARBA" id="ARBA00051722"/>
    </source>
</evidence>
<evidence type="ECO:0000256" key="1">
    <source>
        <dbReference type="ARBA" id="ARBA00011065"/>
    </source>
</evidence>
<keyword evidence="7" id="KW-0131">Cell cycle</keyword>
<evidence type="ECO:0000256" key="6">
    <source>
        <dbReference type="ARBA" id="ARBA00022912"/>
    </source>
</evidence>
<keyword evidence="3" id="KW-0132">Cell division</keyword>
<feature type="compositionally biased region" description="Polar residues" evidence="11">
    <location>
        <begin position="946"/>
        <end position="958"/>
    </location>
</feature>
<dbReference type="EMBL" id="JAIHNG010000044">
    <property type="protein sequence ID" value="KAI5965450.1"/>
    <property type="molecule type" value="Genomic_DNA"/>
</dbReference>
<evidence type="ECO:0000313" key="13">
    <source>
        <dbReference type="EMBL" id="KAI5965450.1"/>
    </source>
</evidence>
<dbReference type="InterPro" id="IPR036873">
    <property type="entry name" value="Rhodanese-like_dom_sf"/>
</dbReference>
<dbReference type="InterPro" id="IPR000751">
    <property type="entry name" value="MPI_Phosphatase"/>
</dbReference>
<feature type="compositionally biased region" description="Low complexity" evidence="11">
    <location>
        <begin position="115"/>
        <end position="132"/>
    </location>
</feature>
<protein>
    <recommendedName>
        <fullName evidence="9">M-phase inducer phosphatase</fullName>
        <ecNumber evidence="2">3.1.3.48</ecNumber>
    </recommendedName>
</protein>
<keyword evidence="4" id="KW-0498">Mitosis</keyword>
<feature type="compositionally biased region" description="Low complexity" evidence="11">
    <location>
        <begin position="723"/>
        <end position="739"/>
    </location>
</feature>
<name>A0AAD5BIG0_9ASCO</name>
<evidence type="ECO:0000256" key="11">
    <source>
        <dbReference type="SAM" id="MobiDB-lite"/>
    </source>
</evidence>
<evidence type="ECO:0000256" key="10">
    <source>
        <dbReference type="SAM" id="Coils"/>
    </source>
</evidence>